<accession>A0ABM7LWW3</accession>
<evidence type="ECO:0008006" key="3">
    <source>
        <dbReference type="Google" id="ProtNLM"/>
    </source>
</evidence>
<proteinExistence type="predicted"/>
<dbReference type="PROSITE" id="PS51257">
    <property type="entry name" value="PROKAR_LIPOPROTEIN"/>
    <property type="match status" value="1"/>
</dbReference>
<reference evidence="1 2" key="1">
    <citation type="submission" date="2020-08" db="EMBL/GenBank/DDBJ databases">
        <title>Whole genome shotgun sequence of Actinoplanes ianthinogenes NBRC 13996.</title>
        <authorList>
            <person name="Komaki H."/>
            <person name="Tamura T."/>
        </authorList>
    </citation>
    <scope>NUCLEOTIDE SEQUENCE [LARGE SCALE GENOMIC DNA]</scope>
    <source>
        <strain evidence="1 2">NBRC 13996</strain>
    </source>
</reference>
<organism evidence="1 2">
    <name type="scientific">Actinoplanes ianthinogenes</name>
    <dbReference type="NCBI Taxonomy" id="122358"/>
    <lineage>
        <taxon>Bacteria</taxon>
        <taxon>Bacillati</taxon>
        <taxon>Actinomycetota</taxon>
        <taxon>Actinomycetes</taxon>
        <taxon>Micromonosporales</taxon>
        <taxon>Micromonosporaceae</taxon>
        <taxon>Actinoplanes</taxon>
    </lineage>
</organism>
<keyword evidence="2" id="KW-1185">Reference proteome</keyword>
<dbReference type="Proteomes" id="UP000676967">
    <property type="component" value="Chromosome"/>
</dbReference>
<protein>
    <recommendedName>
        <fullName evidence="3">Lipoprotein</fullName>
    </recommendedName>
</protein>
<evidence type="ECO:0000313" key="2">
    <source>
        <dbReference type="Proteomes" id="UP000676967"/>
    </source>
</evidence>
<sequence length="167" mass="16289">MGGALRLAAVAMVLVLGGCESGDDGGAAPGLGPGESWGEQRRTAAAVLARHDRQGAGAVGDSAAVGYGLSVGSAVLDARGTRMTVSFIGAPASADQPCGSDYAAEAVESGTAVVVIVLEQRHGGGGEVCAMIGASRTAVVNLAAPLGDRAVLEIHGEAVPVTRAGAR</sequence>
<evidence type="ECO:0000313" key="1">
    <source>
        <dbReference type="EMBL" id="BCJ43789.1"/>
    </source>
</evidence>
<dbReference type="EMBL" id="AP023356">
    <property type="protein sequence ID" value="BCJ43789.1"/>
    <property type="molecule type" value="Genomic_DNA"/>
</dbReference>
<name>A0ABM7LWW3_9ACTN</name>
<gene>
    <name evidence="1" type="ORF">Aiant_44460</name>
</gene>